<evidence type="ECO:0000313" key="2">
    <source>
        <dbReference type="EMBL" id="MCM1986632.1"/>
    </source>
</evidence>
<gene>
    <name evidence="2" type="ORF">KDK67_06405</name>
</gene>
<sequence>MAEKEHEELSDEELDELMMEQSKAPGCKKHRGYGKFDKPPVNRGVAVASSEEDDDECNEKVKVTIQPTYRQSCMTDYNTKN</sequence>
<accession>A0A9E4ZFD0</accession>
<reference evidence="2" key="2">
    <citation type="submission" date="2021-04" db="EMBL/GenBank/DDBJ databases">
        <authorList>
            <person name="Dong X."/>
        </authorList>
    </citation>
    <scope>NUCLEOTIDE SEQUENCE</scope>
    <source>
        <strain evidence="2">LLY</strain>
    </source>
</reference>
<keyword evidence="3" id="KW-1185">Reference proteome</keyword>
<dbReference type="EMBL" id="JAGSOI010000019">
    <property type="protein sequence ID" value="MCM1986632.1"/>
    <property type="molecule type" value="Genomic_DNA"/>
</dbReference>
<organism evidence="2 3">
    <name type="scientific">Methanococcoides seepicolus</name>
    <dbReference type="NCBI Taxonomy" id="2828780"/>
    <lineage>
        <taxon>Archaea</taxon>
        <taxon>Methanobacteriati</taxon>
        <taxon>Methanobacteriota</taxon>
        <taxon>Stenosarchaea group</taxon>
        <taxon>Methanomicrobia</taxon>
        <taxon>Methanosarcinales</taxon>
        <taxon>Methanosarcinaceae</taxon>
        <taxon>Methanococcoides</taxon>
    </lineage>
</organism>
<protein>
    <submittedName>
        <fullName evidence="2">Uncharacterized protein</fullName>
    </submittedName>
</protein>
<feature type="region of interest" description="Disordered" evidence="1">
    <location>
        <begin position="21"/>
        <end position="59"/>
    </location>
</feature>
<comment type="caution">
    <text evidence="2">The sequence shown here is derived from an EMBL/GenBank/DDBJ whole genome shotgun (WGS) entry which is preliminary data.</text>
</comment>
<evidence type="ECO:0000313" key="3">
    <source>
        <dbReference type="Proteomes" id="UP001056766"/>
    </source>
</evidence>
<proteinExistence type="predicted"/>
<dbReference type="RefSeq" id="WP_250867984.1">
    <property type="nucleotide sequence ID" value="NZ_JAGSOI010000019.1"/>
</dbReference>
<name>A0A9E4ZFD0_9EURY</name>
<dbReference type="AlphaFoldDB" id="A0A9E4ZFD0"/>
<reference evidence="2" key="1">
    <citation type="journal article" date="2021" name="mSystems">
        <title>Bacteria and Archaea Synergistically Convert Glycine Betaine to Biogenic Methane in the Formosa Cold Seep of the South China Sea.</title>
        <authorList>
            <person name="Li L."/>
            <person name="Zhang W."/>
            <person name="Zhang S."/>
            <person name="Song L."/>
            <person name="Sun Q."/>
            <person name="Zhang H."/>
            <person name="Xiang H."/>
            <person name="Dong X."/>
        </authorList>
    </citation>
    <scope>NUCLEOTIDE SEQUENCE</scope>
    <source>
        <strain evidence="2">LLY</strain>
    </source>
</reference>
<dbReference type="Proteomes" id="UP001056766">
    <property type="component" value="Unassembled WGS sequence"/>
</dbReference>
<evidence type="ECO:0000256" key="1">
    <source>
        <dbReference type="SAM" id="MobiDB-lite"/>
    </source>
</evidence>